<dbReference type="InterPro" id="IPR046162">
    <property type="entry name" value="DUF6164"/>
</dbReference>
<dbReference type="EMBL" id="LAZR01000053">
    <property type="protein sequence ID" value="KKN98092.1"/>
    <property type="molecule type" value="Genomic_DNA"/>
</dbReference>
<proteinExistence type="predicted"/>
<organism evidence="2">
    <name type="scientific">marine sediment metagenome</name>
    <dbReference type="NCBI Taxonomy" id="412755"/>
    <lineage>
        <taxon>unclassified sequences</taxon>
        <taxon>metagenomes</taxon>
        <taxon>ecological metagenomes</taxon>
    </lineage>
</organism>
<sequence length="122" mass="13912">MAELLFRLRHVTDEEAMEVRDLLAAHGFDTYETQAGFFRLGVDAIWLRNPHQHEAAKAALEAYQAERLERAQREHQQAVERGEQMTLWKRLADHPMQVVLVLLAVGLIAALTLLPFLGLART</sequence>
<accession>A0A0F9VE85</accession>
<keyword evidence="1" id="KW-0472">Membrane</keyword>
<dbReference type="AlphaFoldDB" id="A0A0F9VE85"/>
<gene>
    <name evidence="2" type="ORF">LCGC14_0149530</name>
</gene>
<keyword evidence="1" id="KW-0812">Transmembrane</keyword>
<evidence type="ECO:0000256" key="1">
    <source>
        <dbReference type="SAM" id="Phobius"/>
    </source>
</evidence>
<protein>
    <recommendedName>
        <fullName evidence="3">DUF2007 domain-containing protein</fullName>
    </recommendedName>
</protein>
<reference evidence="2" key="1">
    <citation type="journal article" date="2015" name="Nature">
        <title>Complex archaea that bridge the gap between prokaryotes and eukaryotes.</title>
        <authorList>
            <person name="Spang A."/>
            <person name="Saw J.H."/>
            <person name="Jorgensen S.L."/>
            <person name="Zaremba-Niedzwiedzka K."/>
            <person name="Martijn J."/>
            <person name="Lind A.E."/>
            <person name="van Eijk R."/>
            <person name="Schleper C."/>
            <person name="Guy L."/>
            <person name="Ettema T.J."/>
        </authorList>
    </citation>
    <scope>NUCLEOTIDE SEQUENCE</scope>
</reference>
<keyword evidence="1" id="KW-1133">Transmembrane helix</keyword>
<dbReference type="Pfam" id="PF19661">
    <property type="entry name" value="DUF6164"/>
    <property type="match status" value="1"/>
</dbReference>
<feature type="transmembrane region" description="Helical" evidence="1">
    <location>
        <begin position="98"/>
        <end position="120"/>
    </location>
</feature>
<name>A0A0F9VE85_9ZZZZ</name>
<comment type="caution">
    <text evidence="2">The sequence shown here is derived from an EMBL/GenBank/DDBJ whole genome shotgun (WGS) entry which is preliminary data.</text>
</comment>
<evidence type="ECO:0008006" key="3">
    <source>
        <dbReference type="Google" id="ProtNLM"/>
    </source>
</evidence>
<evidence type="ECO:0000313" key="2">
    <source>
        <dbReference type="EMBL" id="KKN98092.1"/>
    </source>
</evidence>